<organism evidence="1 2">
    <name type="scientific">Adineta steineri</name>
    <dbReference type="NCBI Taxonomy" id="433720"/>
    <lineage>
        <taxon>Eukaryota</taxon>
        <taxon>Metazoa</taxon>
        <taxon>Spiralia</taxon>
        <taxon>Gnathifera</taxon>
        <taxon>Rotifera</taxon>
        <taxon>Eurotatoria</taxon>
        <taxon>Bdelloidea</taxon>
        <taxon>Adinetida</taxon>
        <taxon>Adinetidae</taxon>
        <taxon>Adineta</taxon>
    </lineage>
</organism>
<dbReference type="PANTHER" id="PTHR46298:SF1">
    <property type="entry name" value="ANDROGLOBIN"/>
    <property type="match status" value="1"/>
</dbReference>
<comment type="caution">
    <text evidence="1">The sequence shown here is derived from an EMBL/GenBank/DDBJ whole genome shotgun (WGS) entry which is preliminary data.</text>
</comment>
<evidence type="ECO:0000313" key="2">
    <source>
        <dbReference type="Proteomes" id="UP000663881"/>
    </source>
</evidence>
<name>A0A820RJG2_9BILA</name>
<accession>A0A820RJG2</accession>
<dbReference type="EMBL" id="CAJOAY010033107">
    <property type="protein sequence ID" value="CAF4436396.1"/>
    <property type="molecule type" value="Genomic_DNA"/>
</dbReference>
<feature type="non-terminal residue" evidence="1">
    <location>
        <position position="1"/>
    </location>
</feature>
<dbReference type="InterPro" id="IPR053033">
    <property type="entry name" value="Androglobin-like"/>
</dbReference>
<reference evidence="1" key="1">
    <citation type="submission" date="2021-02" db="EMBL/GenBank/DDBJ databases">
        <authorList>
            <person name="Nowell W R."/>
        </authorList>
    </citation>
    <scope>NUCLEOTIDE SEQUENCE</scope>
</reference>
<dbReference type="PANTHER" id="PTHR46298">
    <property type="entry name" value="ANDROGLOBIN"/>
    <property type="match status" value="1"/>
</dbReference>
<dbReference type="AlphaFoldDB" id="A0A820RJG2"/>
<protein>
    <submittedName>
        <fullName evidence="1">Uncharacterized protein</fullName>
    </submittedName>
</protein>
<evidence type="ECO:0000313" key="1">
    <source>
        <dbReference type="EMBL" id="CAF4436396.1"/>
    </source>
</evidence>
<proteinExistence type="predicted"/>
<sequence length="70" mass="8237">MNFVRSSSRTGIVTEEEEKIHKYIIQVTLLRKSWPLTLTQWQFVEQLREQEKNEMKIFKQQPATTNAAGA</sequence>
<gene>
    <name evidence="1" type="ORF">OKA104_LOCUS53370</name>
</gene>
<dbReference type="Proteomes" id="UP000663881">
    <property type="component" value="Unassembled WGS sequence"/>
</dbReference>